<reference evidence="2 3" key="1">
    <citation type="journal article" date="2017" name="Int. J. Parasitol.">
        <title>The genome of the protozoan parasite Cystoisospora suis and a reverse vaccinology approach to identify vaccine candidates.</title>
        <authorList>
            <person name="Palmieri N."/>
            <person name="Shrestha A."/>
            <person name="Ruttkowski B."/>
            <person name="Beck T."/>
            <person name="Vogl C."/>
            <person name="Tomley F."/>
            <person name="Blake D.P."/>
            <person name="Joachim A."/>
        </authorList>
    </citation>
    <scope>NUCLEOTIDE SEQUENCE [LARGE SCALE GENOMIC DNA]</scope>
    <source>
        <strain evidence="2 3">Wien I</strain>
    </source>
</reference>
<keyword evidence="1" id="KW-0472">Membrane</keyword>
<keyword evidence="3" id="KW-1185">Reference proteome</keyword>
<organism evidence="2 3">
    <name type="scientific">Cystoisospora suis</name>
    <dbReference type="NCBI Taxonomy" id="483139"/>
    <lineage>
        <taxon>Eukaryota</taxon>
        <taxon>Sar</taxon>
        <taxon>Alveolata</taxon>
        <taxon>Apicomplexa</taxon>
        <taxon>Conoidasida</taxon>
        <taxon>Coccidia</taxon>
        <taxon>Eucoccidiorida</taxon>
        <taxon>Eimeriorina</taxon>
        <taxon>Sarcocystidae</taxon>
        <taxon>Cystoisospora</taxon>
    </lineage>
</organism>
<dbReference type="RefSeq" id="XP_067917664.1">
    <property type="nucleotide sequence ID" value="XM_068070362.1"/>
</dbReference>
<evidence type="ECO:0000256" key="1">
    <source>
        <dbReference type="SAM" id="Phobius"/>
    </source>
</evidence>
<name>A0A2C6KHC9_9APIC</name>
<evidence type="ECO:0000313" key="3">
    <source>
        <dbReference type="Proteomes" id="UP000221165"/>
    </source>
</evidence>
<keyword evidence="1" id="KW-0812">Transmembrane</keyword>
<dbReference type="AlphaFoldDB" id="A0A2C6KHC9"/>
<proteinExistence type="predicted"/>
<protein>
    <recommendedName>
        <fullName evidence="4">Transmembrane protein</fullName>
    </recommendedName>
</protein>
<dbReference type="GeneID" id="94433573"/>
<sequence>MHAYFIHSFYVVFVAFSLFLFVPIFGDFFVYGCLPSPVCCVKLSLCPTREVFLILSTLLPKEKRTPQMNKVYTHIYLYADFFALS</sequence>
<gene>
    <name evidence="2" type="ORF">CSUI_010257</name>
</gene>
<evidence type="ECO:0008006" key="4">
    <source>
        <dbReference type="Google" id="ProtNLM"/>
    </source>
</evidence>
<feature type="transmembrane region" description="Helical" evidence="1">
    <location>
        <begin position="9"/>
        <end position="31"/>
    </location>
</feature>
<accession>A0A2C6KHC9</accession>
<dbReference type="Proteomes" id="UP000221165">
    <property type="component" value="Unassembled WGS sequence"/>
</dbReference>
<keyword evidence="1" id="KW-1133">Transmembrane helix</keyword>
<dbReference type="VEuPathDB" id="ToxoDB:CSUI_010257"/>
<comment type="caution">
    <text evidence="2">The sequence shown here is derived from an EMBL/GenBank/DDBJ whole genome shotgun (WGS) entry which is preliminary data.</text>
</comment>
<evidence type="ECO:0000313" key="2">
    <source>
        <dbReference type="EMBL" id="PHJ15932.1"/>
    </source>
</evidence>
<dbReference type="EMBL" id="MIGC01007001">
    <property type="protein sequence ID" value="PHJ15932.1"/>
    <property type="molecule type" value="Genomic_DNA"/>
</dbReference>